<dbReference type="NCBIfam" id="NF001911">
    <property type="entry name" value="PRK00685.1"/>
    <property type="match status" value="1"/>
</dbReference>
<comment type="caution">
    <text evidence="5">The sequence shown here is derived from an EMBL/GenBank/DDBJ whole genome shotgun (WGS) entry which is preliminary data.</text>
</comment>
<organism evidence="5 6">
    <name type="scientific">Corallococcus sicarius</name>
    <dbReference type="NCBI Taxonomy" id="2316726"/>
    <lineage>
        <taxon>Bacteria</taxon>
        <taxon>Pseudomonadati</taxon>
        <taxon>Myxococcota</taxon>
        <taxon>Myxococcia</taxon>
        <taxon>Myxococcales</taxon>
        <taxon>Cystobacterineae</taxon>
        <taxon>Myxococcaceae</taxon>
        <taxon>Corallococcus</taxon>
    </lineage>
</organism>
<dbReference type="SUPFAM" id="SSF56281">
    <property type="entry name" value="Metallo-hydrolase/oxidoreductase"/>
    <property type="match status" value="1"/>
</dbReference>
<evidence type="ECO:0000256" key="3">
    <source>
        <dbReference type="SAM" id="SignalP"/>
    </source>
</evidence>
<sequence>MRTNLKAVVVGAVLGVTGVAFAQGTPAAPASPKAAAATSKAAPAKGPVGPKTATGAEAASGKTEVTWWGHAAFVVKTPGGAVLAFDPWLTNPKAPQGATWPEAVDAILVSHGHFDHVGETKALAQKTNAKVYGSFELISLLGLPEAQSMGGNVGGTFQVKDATIHFVEAVHSSSYQADPKSPSHYAGAPMGFVVEIANGPTLYHSGDTGPFQSMALIAEQFKPTVALLPIGGHFTMGPNEAALAARLLKVKTVVPMHYGTFPALTGTPDALTAALKKAKGTTKVLPLEPGKATPL</sequence>
<evidence type="ECO:0000256" key="1">
    <source>
        <dbReference type="ARBA" id="ARBA00022801"/>
    </source>
</evidence>
<gene>
    <name evidence="5" type="ORF">D7X12_11360</name>
</gene>
<dbReference type="HAMAP" id="MF_00457">
    <property type="entry name" value="UPF0173"/>
    <property type="match status" value="1"/>
</dbReference>
<proteinExistence type="inferred from homology"/>
<dbReference type="SMART" id="SM00849">
    <property type="entry name" value="Lactamase_B"/>
    <property type="match status" value="1"/>
</dbReference>
<evidence type="ECO:0000259" key="4">
    <source>
        <dbReference type="SMART" id="SM00849"/>
    </source>
</evidence>
<evidence type="ECO:0000313" key="5">
    <source>
        <dbReference type="EMBL" id="RKH44133.1"/>
    </source>
</evidence>
<dbReference type="RefSeq" id="WP_120625289.1">
    <property type="nucleotide sequence ID" value="NZ_RAWG01000055.1"/>
</dbReference>
<keyword evidence="6" id="KW-1185">Reference proteome</keyword>
<dbReference type="Pfam" id="PF13483">
    <property type="entry name" value="Lactamase_B_3"/>
    <property type="match status" value="1"/>
</dbReference>
<feature type="domain" description="Metallo-beta-lactamase" evidence="4">
    <location>
        <begin position="69"/>
        <end position="257"/>
    </location>
</feature>
<evidence type="ECO:0000256" key="2">
    <source>
        <dbReference type="HAMAP-Rule" id="MF_00457"/>
    </source>
</evidence>
<reference evidence="6" key="1">
    <citation type="submission" date="2018-09" db="EMBL/GenBank/DDBJ databases">
        <authorList>
            <person name="Livingstone P.G."/>
            <person name="Whitworth D.E."/>
        </authorList>
    </citation>
    <scope>NUCLEOTIDE SEQUENCE [LARGE SCALE GENOMIC DNA]</scope>
    <source>
        <strain evidence="6">CA040B</strain>
    </source>
</reference>
<evidence type="ECO:0000313" key="6">
    <source>
        <dbReference type="Proteomes" id="UP000273405"/>
    </source>
</evidence>
<keyword evidence="1 2" id="KW-0378">Hydrolase</keyword>
<feature type="chain" id="PRO_5017305098" description="UPF0173 metal-dependent hydrolase D7X12_11360" evidence="3">
    <location>
        <begin position="23"/>
        <end position="295"/>
    </location>
</feature>
<dbReference type="EMBL" id="RAWG01000055">
    <property type="protein sequence ID" value="RKH44133.1"/>
    <property type="molecule type" value="Genomic_DNA"/>
</dbReference>
<protein>
    <recommendedName>
        <fullName evidence="2">UPF0173 metal-dependent hydrolase D7X12_11360</fullName>
    </recommendedName>
</protein>
<comment type="similarity">
    <text evidence="2">Belongs to the UPF0173 family.</text>
</comment>
<accession>A0A3A8NJG7</accession>
<dbReference type="InterPro" id="IPR036866">
    <property type="entry name" value="RibonucZ/Hydroxyglut_hydro"/>
</dbReference>
<dbReference type="PANTHER" id="PTHR43546:SF3">
    <property type="entry name" value="UPF0173 METAL-DEPENDENT HYDROLASE MJ1163"/>
    <property type="match status" value="1"/>
</dbReference>
<dbReference type="InterPro" id="IPR050114">
    <property type="entry name" value="UPF0173_UPF0282_UlaG_hydrolase"/>
</dbReference>
<dbReference type="OrthoDB" id="9789133at2"/>
<dbReference type="AlphaFoldDB" id="A0A3A8NJG7"/>
<dbReference type="Proteomes" id="UP000273405">
    <property type="component" value="Unassembled WGS sequence"/>
</dbReference>
<name>A0A3A8NJG7_9BACT</name>
<dbReference type="GO" id="GO:0016787">
    <property type="term" value="F:hydrolase activity"/>
    <property type="evidence" value="ECO:0007669"/>
    <property type="project" value="UniProtKB-UniRule"/>
</dbReference>
<dbReference type="Gene3D" id="3.60.15.10">
    <property type="entry name" value="Ribonuclease Z/Hydroxyacylglutathione hydrolase-like"/>
    <property type="match status" value="1"/>
</dbReference>
<dbReference type="PANTHER" id="PTHR43546">
    <property type="entry name" value="UPF0173 METAL-DEPENDENT HYDROLASE MJ1163-RELATED"/>
    <property type="match status" value="1"/>
</dbReference>
<keyword evidence="3" id="KW-0732">Signal</keyword>
<feature type="signal peptide" evidence="3">
    <location>
        <begin position="1"/>
        <end position="22"/>
    </location>
</feature>
<dbReference type="InterPro" id="IPR001279">
    <property type="entry name" value="Metallo-B-lactamas"/>
</dbReference>
<dbReference type="InterPro" id="IPR022877">
    <property type="entry name" value="UPF0173"/>
</dbReference>